<accession>A0A1Z3HGL5</accession>
<organism evidence="1 2">
    <name type="scientific">Halomicronema hongdechloris C2206</name>
    <dbReference type="NCBI Taxonomy" id="1641165"/>
    <lineage>
        <taxon>Bacteria</taxon>
        <taxon>Bacillati</taxon>
        <taxon>Cyanobacteriota</taxon>
        <taxon>Cyanophyceae</taxon>
        <taxon>Nodosilineales</taxon>
        <taxon>Nodosilineaceae</taxon>
        <taxon>Halomicronema</taxon>
    </lineage>
</organism>
<proteinExistence type="predicted"/>
<dbReference type="STRING" id="1641165.XM38_22350"/>
<sequence>MNGGMGRFEHWLATVAAGVALGAVAMGAVPVQAQVAYGSYIGAGASVGLTEDDNGDGDGISGVIAGRYRFLEAPISARAQALVFGDSFAIVPTVSYDVPLNWNTDAYLGAGVAFTGGDEPSAVGDKTSFVLQPGVDYIMPNNNLVLFGNAIIAFDAYENGGGTALSLQGGVGVQF</sequence>
<dbReference type="KEGG" id="hhg:XM38_003530"/>
<keyword evidence="2" id="KW-1185">Reference proteome</keyword>
<evidence type="ECO:0008006" key="3">
    <source>
        <dbReference type="Google" id="ProtNLM"/>
    </source>
</evidence>
<reference evidence="1 2" key="1">
    <citation type="journal article" date="2016" name="Biochim. Biophys. Acta">
        <title>Characterization of red-shifted phycobilisomes isolated from the chlorophyll f-containing cyanobacterium Halomicronema hongdechloris.</title>
        <authorList>
            <person name="Li Y."/>
            <person name="Lin Y."/>
            <person name="Garvey C.J."/>
            <person name="Birch D."/>
            <person name="Corkery R.W."/>
            <person name="Loughlin P.C."/>
            <person name="Scheer H."/>
            <person name="Willows R.D."/>
            <person name="Chen M."/>
        </authorList>
    </citation>
    <scope>NUCLEOTIDE SEQUENCE [LARGE SCALE GENOMIC DNA]</scope>
    <source>
        <strain evidence="1 2">C2206</strain>
    </source>
</reference>
<evidence type="ECO:0000313" key="2">
    <source>
        <dbReference type="Proteomes" id="UP000191901"/>
    </source>
</evidence>
<dbReference type="EMBL" id="CP021983">
    <property type="protein sequence ID" value="ASC69426.1"/>
    <property type="molecule type" value="Genomic_DNA"/>
</dbReference>
<name>A0A1Z3HGL5_9CYAN</name>
<evidence type="ECO:0000313" key="1">
    <source>
        <dbReference type="EMBL" id="ASC69426.1"/>
    </source>
</evidence>
<gene>
    <name evidence="1" type="ORF">XM38_003530</name>
</gene>
<dbReference type="InterPro" id="IPR011250">
    <property type="entry name" value="OMP/PagP_B-barrel"/>
</dbReference>
<protein>
    <recommendedName>
        <fullName evidence="3">Outer membrane protein beta-barrel domain-containing protein</fullName>
    </recommendedName>
</protein>
<dbReference type="Proteomes" id="UP000191901">
    <property type="component" value="Chromosome"/>
</dbReference>
<dbReference type="SUPFAM" id="SSF56925">
    <property type="entry name" value="OMPA-like"/>
    <property type="match status" value="1"/>
</dbReference>
<dbReference type="AlphaFoldDB" id="A0A1Z3HGL5"/>